<name>A0ABW9E5W5_9BURK</name>
<keyword evidence="2" id="KW-1185">Reference proteome</keyword>
<evidence type="ECO:0000313" key="2">
    <source>
        <dbReference type="Proteomes" id="UP001629432"/>
    </source>
</evidence>
<protein>
    <recommendedName>
        <fullName evidence="3">Plasmid related protein</fullName>
    </recommendedName>
</protein>
<organism evidence="1 2">
    <name type="scientific">Paraburkholderia metrosideri</name>
    <dbReference type="NCBI Taxonomy" id="580937"/>
    <lineage>
        <taxon>Bacteria</taxon>
        <taxon>Pseudomonadati</taxon>
        <taxon>Pseudomonadota</taxon>
        <taxon>Betaproteobacteria</taxon>
        <taxon>Burkholderiales</taxon>
        <taxon>Burkholderiaceae</taxon>
        <taxon>Paraburkholderia</taxon>
    </lineage>
</organism>
<dbReference type="Proteomes" id="UP001629432">
    <property type="component" value="Unassembled WGS sequence"/>
</dbReference>
<dbReference type="EMBL" id="JAQQCF010000060">
    <property type="protein sequence ID" value="MFM0642183.1"/>
    <property type="molecule type" value="Genomic_DNA"/>
</dbReference>
<reference evidence="1 2" key="1">
    <citation type="journal article" date="2024" name="Chem. Sci.">
        <title>Discovery of megapolipeptins by genome mining of a Burkholderiales bacteria collection.</title>
        <authorList>
            <person name="Paulo B.S."/>
            <person name="Recchia M.J.J."/>
            <person name="Lee S."/>
            <person name="Fergusson C.H."/>
            <person name="Romanowski S.B."/>
            <person name="Hernandez A."/>
            <person name="Krull N."/>
            <person name="Liu D.Y."/>
            <person name="Cavanagh H."/>
            <person name="Bos A."/>
            <person name="Gray C.A."/>
            <person name="Murphy B.T."/>
            <person name="Linington R.G."/>
            <person name="Eustaquio A.S."/>
        </authorList>
    </citation>
    <scope>NUCLEOTIDE SEQUENCE [LARGE SCALE GENOMIC DNA]</scope>
    <source>
        <strain evidence="1 2">RL17-338-BIC-A</strain>
    </source>
</reference>
<proteinExistence type="predicted"/>
<accession>A0ABW9E5W5</accession>
<comment type="caution">
    <text evidence="1">The sequence shown here is derived from an EMBL/GenBank/DDBJ whole genome shotgun (WGS) entry which is preliminary data.</text>
</comment>
<evidence type="ECO:0008006" key="3">
    <source>
        <dbReference type="Google" id="ProtNLM"/>
    </source>
</evidence>
<gene>
    <name evidence="1" type="ORF">PQQ63_36460</name>
</gene>
<evidence type="ECO:0000313" key="1">
    <source>
        <dbReference type="EMBL" id="MFM0642183.1"/>
    </source>
</evidence>
<dbReference type="RefSeq" id="WP_408340764.1">
    <property type="nucleotide sequence ID" value="NZ_JAQQCF010000060.1"/>
</dbReference>
<sequence length="99" mass="10944">MNSPSIRLFRPRFHPGRIFASLAALQVLRAAGVSPIELLLRHVSGDWGNLSDSDRRQNELSIEAGLRLLSSYALPTGQSVWVITEWDRSATTILMPDGS</sequence>